<dbReference type="AlphaFoldDB" id="A0A8X6LA18"/>
<protein>
    <submittedName>
        <fullName evidence="1">Uncharacterized protein</fullName>
    </submittedName>
</protein>
<name>A0A8X6LA18_TRICU</name>
<keyword evidence="2" id="KW-1185">Reference proteome</keyword>
<accession>A0A8X6LA18</accession>
<evidence type="ECO:0000313" key="1">
    <source>
        <dbReference type="EMBL" id="GFR01032.1"/>
    </source>
</evidence>
<gene>
    <name evidence="1" type="ORF">TNCT_267031</name>
</gene>
<comment type="caution">
    <text evidence="1">The sequence shown here is derived from an EMBL/GenBank/DDBJ whole genome shotgun (WGS) entry which is preliminary data.</text>
</comment>
<sequence>MHPSHNKQWFKTVHEYFKDFDEQHRLHTTRRSLRLSSGIRIALGKIQREKYCFYPPLSPHVDFVFQQSSTRHVSLDYKAMLQTVNGLLRHFKTQWILYETRKLPRTLIRKSPYTKAGHF</sequence>
<dbReference type="EMBL" id="BMAO01005374">
    <property type="protein sequence ID" value="GFR01032.1"/>
    <property type="molecule type" value="Genomic_DNA"/>
</dbReference>
<evidence type="ECO:0000313" key="2">
    <source>
        <dbReference type="Proteomes" id="UP000887116"/>
    </source>
</evidence>
<organism evidence="1 2">
    <name type="scientific">Trichonephila clavata</name>
    <name type="common">Joro spider</name>
    <name type="synonym">Nephila clavata</name>
    <dbReference type="NCBI Taxonomy" id="2740835"/>
    <lineage>
        <taxon>Eukaryota</taxon>
        <taxon>Metazoa</taxon>
        <taxon>Ecdysozoa</taxon>
        <taxon>Arthropoda</taxon>
        <taxon>Chelicerata</taxon>
        <taxon>Arachnida</taxon>
        <taxon>Araneae</taxon>
        <taxon>Araneomorphae</taxon>
        <taxon>Entelegynae</taxon>
        <taxon>Araneoidea</taxon>
        <taxon>Nephilidae</taxon>
        <taxon>Trichonephila</taxon>
    </lineage>
</organism>
<dbReference type="Proteomes" id="UP000887116">
    <property type="component" value="Unassembled WGS sequence"/>
</dbReference>
<proteinExistence type="predicted"/>
<reference evidence="1" key="1">
    <citation type="submission" date="2020-07" db="EMBL/GenBank/DDBJ databases">
        <title>Multicomponent nature underlies the extraordinary mechanical properties of spider dragline silk.</title>
        <authorList>
            <person name="Kono N."/>
            <person name="Nakamura H."/>
            <person name="Mori M."/>
            <person name="Yoshida Y."/>
            <person name="Ohtoshi R."/>
            <person name="Malay A.D."/>
            <person name="Moran D.A.P."/>
            <person name="Tomita M."/>
            <person name="Numata K."/>
            <person name="Arakawa K."/>
        </authorList>
    </citation>
    <scope>NUCLEOTIDE SEQUENCE</scope>
</reference>